<comment type="caution">
    <text evidence="2">The sequence shown here is derived from an EMBL/GenBank/DDBJ whole genome shotgun (WGS) entry which is preliminary data.</text>
</comment>
<accession>A0A9E1GLU1</accession>
<sequence>MRQHICKKCGKIYLTDKPDSWYCPECAKESRRNVLVEKTCAICGDSFVGYPRSKYCPTCRIDVQKEQARKRRKNGPARKLGSIDICQACGEKYVVAGGLQRYCPECGETVVSETIREQKRKYAFEHKDYTNARRAELRNNRKICVVCGKPFSSLGPSVTCSPECAAEQKRRNQAVVDVKRGRASPARIFGKMDRTTPQSGIPGITWHKQRQKWQLVIGKKYIGLFGTVEEALHAKRQMEEYSKNHD</sequence>
<dbReference type="InterPro" id="IPR024934">
    <property type="entry name" value="Rubredoxin-like_dom"/>
</dbReference>
<gene>
    <name evidence="2" type="ORF">KH315_11545</name>
</gene>
<dbReference type="SUPFAM" id="SSF57802">
    <property type="entry name" value="Rubredoxin-like"/>
    <property type="match status" value="1"/>
</dbReference>
<evidence type="ECO:0000313" key="3">
    <source>
        <dbReference type="Proteomes" id="UP000811365"/>
    </source>
</evidence>
<evidence type="ECO:0000313" key="2">
    <source>
        <dbReference type="EMBL" id="MBS6622777.1"/>
    </source>
</evidence>
<proteinExistence type="predicted"/>
<reference evidence="2" key="1">
    <citation type="submission" date="2021-02" db="EMBL/GenBank/DDBJ databases">
        <title>Infant gut strain persistence is associated with maternal origin, phylogeny, and functional potential including surface adhesion and iron acquisition.</title>
        <authorList>
            <person name="Lou Y.C."/>
        </authorList>
    </citation>
    <scope>NUCLEOTIDE SEQUENCE</scope>
    <source>
        <strain evidence="2">L2_039_000G1_dasL2_039_000G1_maxbin2.maxbin.077</strain>
    </source>
</reference>
<feature type="domain" description="Rubredoxin-like" evidence="1">
    <location>
        <begin position="1"/>
        <end position="38"/>
    </location>
</feature>
<dbReference type="Proteomes" id="UP000811365">
    <property type="component" value="Unassembled WGS sequence"/>
</dbReference>
<name>A0A9E1GLU1_9FIRM</name>
<dbReference type="PROSITE" id="PS50903">
    <property type="entry name" value="RUBREDOXIN_LIKE"/>
    <property type="match status" value="1"/>
</dbReference>
<dbReference type="AlphaFoldDB" id="A0A9E1GLU1"/>
<dbReference type="EMBL" id="JAGZYH010000049">
    <property type="protein sequence ID" value="MBS6622777.1"/>
    <property type="molecule type" value="Genomic_DNA"/>
</dbReference>
<evidence type="ECO:0000259" key="1">
    <source>
        <dbReference type="PROSITE" id="PS50903"/>
    </source>
</evidence>
<protein>
    <recommendedName>
        <fullName evidence="1">Rubredoxin-like domain-containing protein</fullName>
    </recommendedName>
</protein>
<organism evidence="2 3">
    <name type="scientific">Faecalibacterium prausnitzii</name>
    <dbReference type="NCBI Taxonomy" id="853"/>
    <lineage>
        <taxon>Bacteria</taxon>
        <taxon>Bacillati</taxon>
        <taxon>Bacillota</taxon>
        <taxon>Clostridia</taxon>
        <taxon>Eubacteriales</taxon>
        <taxon>Oscillospiraceae</taxon>
        <taxon>Faecalibacterium</taxon>
    </lineage>
</organism>
<dbReference type="GO" id="GO:0005506">
    <property type="term" value="F:iron ion binding"/>
    <property type="evidence" value="ECO:0007669"/>
    <property type="project" value="InterPro"/>
</dbReference>